<dbReference type="InterPro" id="IPR016181">
    <property type="entry name" value="Acyl_CoA_acyltransferase"/>
</dbReference>
<dbReference type="InterPro" id="IPR000182">
    <property type="entry name" value="GNAT_dom"/>
</dbReference>
<protein>
    <recommendedName>
        <fullName evidence="1">N-acetyltransferase domain-containing protein</fullName>
    </recommendedName>
</protein>
<dbReference type="SUPFAM" id="SSF55729">
    <property type="entry name" value="Acyl-CoA N-acyltransferases (Nat)"/>
    <property type="match status" value="1"/>
</dbReference>
<dbReference type="HOGENOM" id="CLU_1665718_0_0_10"/>
<dbReference type="Proteomes" id="UP000003844">
    <property type="component" value="Unassembled WGS sequence"/>
</dbReference>
<proteinExistence type="predicted"/>
<evidence type="ECO:0000313" key="2">
    <source>
        <dbReference type="EMBL" id="EHQ04358.1"/>
    </source>
</evidence>
<dbReference type="RefSeq" id="WP_006987250.1">
    <property type="nucleotide sequence ID" value="NZ_JH594605.1"/>
</dbReference>
<organism evidence="2 3">
    <name type="scientific">Gillisia limnaea (strain DSM 15749 / LMG 21470 / R-8282)</name>
    <dbReference type="NCBI Taxonomy" id="865937"/>
    <lineage>
        <taxon>Bacteria</taxon>
        <taxon>Pseudomonadati</taxon>
        <taxon>Bacteroidota</taxon>
        <taxon>Flavobacteriia</taxon>
        <taxon>Flavobacteriales</taxon>
        <taxon>Flavobacteriaceae</taxon>
        <taxon>Gillisia</taxon>
    </lineage>
</organism>
<dbReference type="Gene3D" id="3.40.630.30">
    <property type="match status" value="1"/>
</dbReference>
<dbReference type="OrthoDB" id="1073140at2"/>
<dbReference type="STRING" id="865937.Gilli_0205"/>
<dbReference type="EMBL" id="JH594605">
    <property type="protein sequence ID" value="EHQ04358.1"/>
    <property type="molecule type" value="Genomic_DNA"/>
</dbReference>
<sequence length="160" mass="19253">MKDNFKITETIYLDEKTKNELLNLWNTEYPEKLSYNDLGEFDDYLQRLTNLKHLLLKSEENIIYGWAFSFERENEKWFAIILSEKVQGQGLGRKMLDKIKQSEYVLNGWVIDHDKEKKKNGRTYTSPLSFYKKCDFEILKKERLELDKISAVKIKWTVRK</sequence>
<gene>
    <name evidence="2" type="ORF">Gilli_0205</name>
</gene>
<dbReference type="GO" id="GO:0016747">
    <property type="term" value="F:acyltransferase activity, transferring groups other than amino-acyl groups"/>
    <property type="evidence" value="ECO:0007669"/>
    <property type="project" value="InterPro"/>
</dbReference>
<evidence type="ECO:0000313" key="3">
    <source>
        <dbReference type="Proteomes" id="UP000003844"/>
    </source>
</evidence>
<dbReference type="eggNOG" id="COG0456">
    <property type="taxonomic scope" value="Bacteria"/>
</dbReference>
<name>H2BR39_GILLR</name>
<reference evidence="3" key="1">
    <citation type="journal article" date="2012" name="Stand. Genomic Sci.">
        <title>Genome sequence of the Antarctic rhodopsins-containing flavobacterium Gillisia limnaea type strain (R-8282(T)).</title>
        <authorList>
            <person name="Riedel T."/>
            <person name="Held B."/>
            <person name="Nolan M."/>
            <person name="Lucas S."/>
            <person name="Lapidus A."/>
            <person name="Tice H."/>
            <person name="Del Rio T.G."/>
            <person name="Cheng J.F."/>
            <person name="Han C."/>
            <person name="Tapia R."/>
            <person name="Goodwin L.A."/>
            <person name="Pitluck S."/>
            <person name="Liolios K."/>
            <person name="Mavromatis K."/>
            <person name="Pagani I."/>
            <person name="Ivanova N."/>
            <person name="Mikhailova N."/>
            <person name="Pati A."/>
            <person name="Chen A."/>
            <person name="Palaniappan K."/>
            <person name="Land M."/>
            <person name="Rohde M."/>
            <person name="Tindall B.J."/>
            <person name="Detter J.C."/>
            <person name="Goker M."/>
            <person name="Bristow J."/>
            <person name="Eisen J.A."/>
            <person name="Markowitz V."/>
            <person name="Hugenholtz P."/>
            <person name="Kyrpides N.C."/>
            <person name="Klenk H.P."/>
            <person name="Woyke T."/>
        </authorList>
    </citation>
    <scope>NUCLEOTIDE SEQUENCE [LARGE SCALE GENOMIC DNA]</scope>
    <source>
        <strain evidence="3">DSM 15749 / LMG 21470 / R-8282</strain>
    </source>
</reference>
<feature type="domain" description="N-acetyltransferase" evidence="1">
    <location>
        <begin position="8"/>
        <end position="159"/>
    </location>
</feature>
<evidence type="ECO:0000259" key="1">
    <source>
        <dbReference type="PROSITE" id="PS51186"/>
    </source>
</evidence>
<accession>H2BR39</accession>
<keyword evidence="3" id="KW-1185">Reference proteome</keyword>
<dbReference type="AlphaFoldDB" id="H2BR39"/>
<dbReference type="Pfam" id="PF13508">
    <property type="entry name" value="Acetyltransf_7"/>
    <property type="match status" value="1"/>
</dbReference>
<dbReference type="PROSITE" id="PS51186">
    <property type="entry name" value="GNAT"/>
    <property type="match status" value="1"/>
</dbReference>